<accession>A0ABW3Y121</accession>
<evidence type="ECO:0000313" key="4">
    <source>
        <dbReference type="Proteomes" id="UP001597201"/>
    </source>
</evidence>
<keyword evidence="4" id="KW-1185">Reference proteome</keyword>
<comment type="caution">
    <text evidence="3">The sequence shown here is derived from an EMBL/GenBank/DDBJ whole genome shotgun (WGS) entry which is preliminary data.</text>
</comment>
<feature type="signal peptide" evidence="1">
    <location>
        <begin position="1"/>
        <end position="24"/>
    </location>
</feature>
<gene>
    <name evidence="3" type="ORF">ACFQ39_04660</name>
</gene>
<dbReference type="InterPro" id="IPR025979">
    <property type="entry name" value="ChrR-like_cupin_dom"/>
</dbReference>
<dbReference type="SUPFAM" id="SSF51182">
    <property type="entry name" value="RmlC-like cupins"/>
    <property type="match status" value="1"/>
</dbReference>
<dbReference type="PROSITE" id="PS51257">
    <property type="entry name" value="PROKAR_LIPOPROTEIN"/>
    <property type="match status" value="1"/>
</dbReference>
<dbReference type="Proteomes" id="UP001597201">
    <property type="component" value="Unassembled WGS sequence"/>
</dbReference>
<dbReference type="InterPro" id="IPR011051">
    <property type="entry name" value="RmlC_Cupin_sf"/>
</dbReference>
<dbReference type="RefSeq" id="WP_377176822.1">
    <property type="nucleotide sequence ID" value="NZ_JBHTMY010000002.1"/>
</dbReference>
<dbReference type="Pfam" id="PF12973">
    <property type="entry name" value="Cupin_7"/>
    <property type="match status" value="1"/>
</dbReference>
<sequence length="158" mass="17686">MKQKLKLPGFILSLVFLGCTQLTAQVGEMIFPEGKVQHVVLAKEMQWKPCPPNLPKGCEMAVLEGNPKGNDFFTVRFKIIGEFIMPPHTHPKDERVTILQGKAYVAFGEDATQKEAKEFGPGDYYVNARNAIHTVWADPSTIIQITGIGPWEVDFIEK</sequence>
<dbReference type="InterPro" id="IPR014710">
    <property type="entry name" value="RmlC-like_jellyroll"/>
</dbReference>
<name>A0ABW3Y121_9FLAO</name>
<evidence type="ECO:0000259" key="2">
    <source>
        <dbReference type="Pfam" id="PF12973"/>
    </source>
</evidence>
<organism evidence="3 4">
    <name type="scientific">Namhaeicola litoreus</name>
    <dbReference type="NCBI Taxonomy" id="1052145"/>
    <lineage>
        <taxon>Bacteria</taxon>
        <taxon>Pseudomonadati</taxon>
        <taxon>Bacteroidota</taxon>
        <taxon>Flavobacteriia</taxon>
        <taxon>Flavobacteriales</taxon>
        <taxon>Flavobacteriaceae</taxon>
        <taxon>Namhaeicola</taxon>
    </lineage>
</organism>
<dbReference type="EMBL" id="JBHTMY010000002">
    <property type="protein sequence ID" value="MFD1314896.1"/>
    <property type="molecule type" value="Genomic_DNA"/>
</dbReference>
<evidence type="ECO:0000256" key="1">
    <source>
        <dbReference type="SAM" id="SignalP"/>
    </source>
</evidence>
<dbReference type="CDD" id="cd06989">
    <property type="entry name" value="cupin_DRT102"/>
    <property type="match status" value="1"/>
</dbReference>
<keyword evidence="1" id="KW-0732">Signal</keyword>
<protein>
    <submittedName>
        <fullName evidence="3">Cupin domain-containing protein</fullName>
    </submittedName>
</protein>
<evidence type="ECO:0000313" key="3">
    <source>
        <dbReference type="EMBL" id="MFD1314896.1"/>
    </source>
</evidence>
<proteinExistence type="predicted"/>
<feature type="domain" description="ChrR-like cupin" evidence="2">
    <location>
        <begin position="37"/>
        <end position="147"/>
    </location>
</feature>
<feature type="chain" id="PRO_5046125931" evidence="1">
    <location>
        <begin position="25"/>
        <end position="158"/>
    </location>
</feature>
<dbReference type="Gene3D" id="2.60.120.10">
    <property type="entry name" value="Jelly Rolls"/>
    <property type="match status" value="1"/>
</dbReference>
<reference evidence="4" key="1">
    <citation type="journal article" date="2019" name="Int. J. Syst. Evol. Microbiol.">
        <title>The Global Catalogue of Microorganisms (GCM) 10K type strain sequencing project: providing services to taxonomists for standard genome sequencing and annotation.</title>
        <authorList>
            <consortium name="The Broad Institute Genomics Platform"/>
            <consortium name="The Broad Institute Genome Sequencing Center for Infectious Disease"/>
            <person name="Wu L."/>
            <person name="Ma J."/>
        </authorList>
    </citation>
    <scope>NUCLEOTIDE SEQUENCE [LARGE SCALE GENOMIC DNA]</scope>
    <source>
        <strain evidence="4">CCUG 61485</strain>
    </source>
</reference>